<keyword evidence="2" id="KW-0227">DNA damage</keyword>
<evidence type="ECO:0000256" key="5">
    <source>
        <dbReference type="ARBA" id="ARBA00023204"/>
    </source>
</evidence>
<organism evidence="8 9">
    <name type="scientific">Candidatus Woesebacteria bacterium RIFOXYB1_FULL_38_16</name>
    <dbReference type="NCBI Taxonomy" id="1802538"/>
    <lineage>
        <taxon>Bacteria</taxon>
        <taxon>Candidatus Woeseibacteriota</taxon>
    </lineage>
</organism>
<dbReference type="AlphaFoldDB" id="A0A1F8CSM8"/>
<keyword evidence="4" id="KW-0267">Excision nuclease</keyword>
<evidence type="ECO:0000259" key="6">
    <source>
        <dbReference type="PROSITE" id="PS50164"/>
    </source>
</evidence>
<dbReference type="PANTHER" id="PTHR30562:SF1">
    <property type="entry name" value="UVRABC SYSTEM PROTEIN C"/>
    <property type="match status" value="1"/>
</dbReference>
<gene>
    <name evidence="8" type="ORF">A2382_02600</name>
</gene>
<dbReference type="InterPro" id="IPR000305">
    <property type="entry name" value="GIY-YIG_endonuc"/>
</dbReference>
<keyword evidence="1" id="KW-0963">Cytoplasm</keyword>
<reference evidence="8 9" key="1">
    <citation type="journal article" date="2016" name="Nat. Commun.">
        <title>Thousands of microbial genomes shed light on interconnected biogeochemical processes in an aquifer system.</title>
        <authorList>
            <person name="Anantharaman K."/>
            <person name="Brown C.T."/>
            <person name="Hug L.A."/>
            <person name="Sharon I."/>
            <person name="Castelle C.J."/>
            <person name="Probst A.J."/>
            <person name="Thomas B.C."/>
            <person name="Singh A."/>
            <person name="Wilkins M.J."/>
            <person name="Karaoz U."/>
            <person name="Brodie E.L."/>
            <person name="Williams K.H."/>
            <person name="Hubbard S.S."/>
            <person name="Banfield J.F."/>
        </authorList>
    </citation>
    <scope>NUCLEOTIDE SEQUENCE [LARGE SCALE GENOMIC DNA]</scope>
</reference>
<evidence type="ECO:0000313" key="9">
    <source>
        <dbReference type="Proteomes" id="UP000178999"/>
    </source>
</evidence>
<dbReference type="STRING" id="1802538.A2382_02600"/>
<dbReference type="InterPro" id="IPR038476">
    <property type="entry name" value="UvrC_RNase_H_dom_sf"/>
</dbReference>
<proteinExistence type="predicted"/>
<dbReference type="InterPro" id="IPR047296">
    <property type="entry name" value="GIY-YIG_UvrC_Cho"/>
</dbReference>
<comment type="caution">
    <text evidence="8">The sequence shown here is derived from an EMBL/GenBank/DDBJ whole genome shotgun (WGS) entry which is preliminary data.</text>
</comment>
<dbReference type="SUPFAM" id="SSF82771">
    <property type="entry name" value="GIY-YIG endonuclease"/>
    <property type="match status" value="1"/>
</dbReference>
<dbReference type="FunFam" id="3.40.1440.10:FF:000001">
    <property type="entry name" value="UvrABC system protein C"/>
    <property type="match status" value="1"/>
</dbReference>
<dbReference type="PANTHER" id="PTHR30562">
    <property type="entry name" value="UVRC/OXIDOREDUCTASE"/>
    <property type="match status" value="1"/>
</dbReference>
<dbReference type="Gene3D" id="3.30.420.340">
    <property type="entry name" value="UvrC, RNAse H endonuclease domain"/>
    <property type="match status" value="1"/>
</dbReference>
<dbReference type="InterPro" id="IPR036876">
    <property type="entry name" value="UVR_dom_sf"/>
</dbReference>
<accession>A0A1F8CSM8</accession>
<dbReference type="SMART" id="SM00465">
    <property type="entry name" value="GIYc"/>
    <property type="match status" value="1"/>
</dbReference>
<dbReference type="PROSITE" id="PS50164">
    <property type="entry name" value="GIY_YIG"/>
    <property type="match status" value="1"/>
</dbReference>
<keyword evidence="3" id="KW-0228">DNA excision</keyword>
<dbReference type="PROSITE" id="PS50165">
    <property type="entry name" value="UVRC"/>
    <property type="match status" value="1"/>
</dbReference>
<feature type="domain" description="GIY-YIG" evidence="6">
    <location>
        <begin position="17"/>
        <end position="94"/>
    </location>
</feature>
<evidence type="ECO:0000259" key="7">
    <source>
        <dbReference type="PROSITE" id="PS50165"/>
    </source>
</evidence>
<dbReference type="InterPro" id="IPR001943">
    <property type="entry name" value="UVR_dom"/>
</dbReference>
<dbReference type="CDD" id="cd10434">
    <property type="entry name" value="GIY-YIG_UvrC_Cho"/>
    <property type="match status" value="1"/>
</dbReference>
<keyword evidence="5" id="KW-0234">DNA repair</keyword>
<dbReference type="SUPFAM" id="SSF46600">
    <property type="entry name" value="C-terminal UvrC-binding domain of UvrB"/>
    <property type="match status" value="1"/>
</dbReference>
<evidence type="ECO:0000313" key="8">
    <source>
        <dbReference type="EMBL" id="OGM78839.1"/>
    </source>
</evidence>
<evidence type="ECO:0000256" key="4">
    <source>
        <dbReference type="ARBA" id="ARBA00022881"/>
    </source>
</evidence>
<feature type="domain" description="UvrC family homology region profile" evidence="7">
    <location>
        <begin position="267"/>
        <end position="373"/>
    </location>
</feature>
<sequence>MEKKFKVIKQEISKVATQPGVYIFYDKSGVSLYVGKSRNLRLRVASYFGKHIAPKTKAMMEQATDFSLIIVKSEFEALLLEANLVKKLMPKYNSALKDDKSPLYIGITKEKYPRILTLRQTDLLTNSLREVFGPFIDGGSVKLILRRLRRVFSYCTHKLGKRACIEAQINLCKPCPNVIDKLTNQESQKKAREEYLGNITSIRKILRGKFPSVRIGLQAKMKEYSRKKEFELAMQIHNQIKMLDYVVEQRVGSEQYLKNPNLLEDIRGVEASALHKALSKHLKVSELVRIECFDIAHLAGSYPTASMVTFVNGEPEKKYYRHFRLRETKGNDDVASMREVLGRRAKHFSTWGKPDLLIVDGGKGQLNAALDILGDIVPIIGLAKREEIVYMKINSEFVSLRLDREALWLIQRLRDESHRFARRYHHKLVSVNLLKRKNNQ</sequence>
<evidence type="ECO:0000256" key="1">
    <source>
        <dbReference type="ARBA" id="ARBA00022490"/>
    </source>
</evidence>
<evidence type="ECO:0008006" key="10">
    <source>
        <dbReference type="Google" id="ProtNLM"/>
    </source>
</evidence>
<dbReference type="Proteomes" id="UP000178999">
    <property type="component" value="Unassembled WGS sequence"/>
</dbReference>
<evidence type="ECO:0000256" key="3">
    <source>
        <dbReference type="ARBA" id="ARBA00022769"/>
    </source>
</evidence>
<dbReference type="GO" id="GO:0009381">
    <property type="term" value="F:excinuclease ABC activity"/>
    <property type="evidence" value="ECO:0007669"/>
    <property type="project" value="InterPro"/>
</dbReference>
<protein>
    <recommendedName>
        <fullName evidence="10">Excinuclease ABC subunit C</fullName>
    </recommendedName>
</protein>
<dbReference type="Pfam" id="PF08459">
    <property type="entry name" value="UvrC_RNaseH_dom"/>
    <property type="match status" value="1"/>
</dbReference>
<dbReference type="InterPro" id="IPR035901">
    <property type="entry name" value="GIY-YIG_endonuc_sf"/>
</dbReference>
<dbReference type="EMBL" id="MGHY01000027">
    <property type="protein sequence ID" value="OGM78839.1"/>
    <property type="molecule type" value="Genomic_DNA"/>
</dbReference>
<dbReference type="Gene3D" id="3.40.1440.10">
    <property type="entry name" value="GIY-YIG endonuclease"/>
    <property type="match status" value="1"/>
</dbReference>
<dbReference type="InterPro" id="IPR001162">
    <property type="entry name" value="UvrC_RNase_H_dom"/>
</dbReference>
<dbReference type="Pfam" id="PF01541">
    <property type="entry name" value="GIY-YIG"/>
    <property type="match status" value="1"/>
</dbReference>
<dbReference type="GO" id="GO:0009380">
    <property type="term" value="C:excinuclease repair complex"/>
    <property type="evidence" value="ECO:0007669"/>
    <property type="project" value="TreeGrafter"/>
</dbReference>
<name>A0A1F8CSM8_9BACT</name>
<evidence type="ECO:0000256" key="2">
    <source>
        <dbReference type="ARBA" id="ARBA00022763"/>
    </source>
</evidence>
<dbReference type="InterPro" id="IPR050066">
    <property type="entry name" value="UvrABC_protein_C"/>
</dbReference>
<dbReference type="GO" id="GO:0006289">
    <property type="term" value="P:nucleotide-excision repair"/>
    <property type="evidence" value="ECO:0007669"/>
    <property type="project" value="InterPro"/>
</dbReference>
<dbReference type="Pfam" id="PF02151">
    <property type="entry name" value="UVR"/>
    <property type="match status" value="1"/>
</dbReference>